<keyword evidence="6" id="KW-0675">Receptor</keyword>
<dbReference type="CDD" id="cd00637">
    <property type="entry name" value="7tm_classA_rhodopsin-like"/>
    <property type="match status" value="1"/>
</dbReference>
<dbReference type="Gene3D" id="1.20.1070.10">
    <property type="entry name" value="Rhodopsin 7-helix transmembrane proteins"/>
    <property type="match status" value="1"/>
</dbReference>
<keyword evidence="2 8" id="KW-0812">Transmembrane</keyword>
<keyword evidence="11" id="KW-1185">Reference proteome</keyword>
<name>A0A6J8C8X0_MYTCO</name>
<feature type="transmembrane region" description="Helical" evidence="8">
    <location>
        <begin position="236"/>
        <end position="256"/>
    </location>
</feature>
<dbReference type="AlphaFoldDB" id="A0A6J8C8X0"/>
<evidence type="ECO:0000256" key="6">
    <source>
        <dbReference type="ARBA" id="ARBA00023170"/>
    </source>
</evidence>
<gene>
    <name evidence="10" type="ORF">MCOR_26450</name>
</gene>
<sequence>MHLQFYFKKLRSFTIKIIKTEHHISNLETYIDQGIIPKGLVLKASPLTTGEKSNRFFHRWNNILFNSSFSLMDLLRQEAIHQVNYLYKLRDNLHCRSREQLSDLELDEIQETGPDSLITDVNYNITALLTIIAGITVMVNFVCVIICFKALKQKFHHLTILALCLSDMALAVSSIINTLTILLKSSNAVFCLLQIFLLAFGIQLTYSLVLLLCLQRYFTVKSFNLGTMEKIDKKKFSYIGGTIIVVFIWSLTGTVLTPHETHISECKPFLIYGDNFLIFIITIFAPVTIIIVSLVLLSCITSIRIWKMFFAVRKIAPLADCNISINATTSYTNRQSTDVKQDLYDTYQLNSSKEYDEKEIPQQNSRRVVDLEEIDLQTSYLNNENMKNISVKRKIIERNEGNDHYVFSFNRNNFKLQNRNIQTAQIGNVNVNIDRKANQDLFVQVEGNQYDCKEIITSHYSRNHVEVEEDFDENIKEKTGISKSKANDCTNQASNTVLTESIQMTVLPNEFVPTATPNCNIPVDKNWSHKKSWELRAFISSIIIAAYTVALTGPFIASYWISVFSISLITFRYLWQVSQEDVIKQAQEFV</sequence>
<feature type="transmembrane region" description="Helical" evidence="8">
    <location>
        <begin position="160"/>
        <end position="183"/>
    </location>
</feature>
<feature type="domain" description="G-protein coupled receptors family 1 profile" evidence="9">
    <location>
        <begin position="139"/>
        <end position="297"/>
    </location>
</feature>
<dbReference type="Proteomes" id="UP000507470">
    <property type="component" value="Unassembled WGS sequence"/>
</dbReference>
<accession>A0A6J8C8X0</accession>
<protein>
    <recommendedName>
        <fullName evidence="9">G-protein coupled receptors family 1 profile domain-containing protein</fullName>
    </recommendedName>
</protein>
<keyword evidence="7" id="KW-0807">Transducer</keyword>
<dbReference type="EMBL" id="CACVKT020004757">
    <property type="protein sequence ID" value="CAC5391440.1"/>
    <property type="molecule type" value="Genomic_DNA"/>
</dbReference>
<dbReference type="PANTHER" id="PTHR24240">
    <property type="entry name" value="OPSIN"/>
    <property type="match status" value="1"/>
</dbReference>
<evidence type="ECO:0000256" key="1">
    <source>
        <dbReference type="ARBA" id="ARBA00004141"/>
    </source>
</evidence>
<evidence type="ECO:0000256" key="3">
    <source>
        <dbReference type="ARBA" id="ARBA00022989"/>
    </source>
</evidence>
<feature type="transmembrane region" description="Helical" evidence="8">
    <location>
        <begin position="125"/>
        <end position="148"/>
    </location>
</feature>
<evidence type="ECO:0000256" key="8">
    <source>
        <dbReference type="SAM" id="Phobius"/>
    </source>
</evidence>
<evidence type="ECO:0000313" key="11">
    <source>
        <dbReference type="Proteomes" id="UP000507470"/>
    </source>
</evidence>
<evidence type="ECO:0000256" key="4">
    <source>
        <dbReference type="ARBA" id="ARBA00023040"/>
    </source>
</evidence>
<reference evidence="10 11" key="1">
    <citation type="submission" date="2020-06" db="EMBL/GenBank/DDBJ databases">
        <authorList>
            <person name="Li R."/>
            <person name="Bekaert M."/>
        </authorList>
    </citation>
    <scope>NUCLEOTIDE SEQUENCE [LARGE SCALE GENOMIC DNA]</scope>
    <source>
        <strain evidence="11">wild</strain>
    </source>
</reference>
<feature type="transmembrane region" description="Helical" evidence="8">
    <location>
        <begin position="195"/>
        <end position="215"/>
    </location>
</feature>
<evidence type="ECO:0000256" key="2">
    <source>
        <dbReference type="ARBA" id="ARBA00022692"/>
    </source>
</evidence>
<feature type="transmembrane region" description="Helical" evidence="8">
    <location>
        <begin position="276"/>
        <end position="300"/>
    </location>
</feature>
<proteinExistence type="predicted"/>
<dbReference type="PROSITE" id="PS50262">
    <property type="entry name" value="G_PROTEIN_RECEP_F1_2"/>
    <property type="match status" value="1"/>
</dbReference>
<keyword evidence="3 8" id="KW-1133">Transmembrane helix</keyword>
<evidence type="ECO:0000313" key="10">
    <source>
        <dbReference type="EMBL" id="CAC5391440.1"/>
    </source>
</evidence>
<feature type="transmembrane region" description="Helical" evidence="8">
    <location>
        <begin position="533"/>
        <end position="550"/>
    </location>
</feature>
<dbReference type="GO" id="GO:0004930">
    <property type="term" value="F:G protein-coupled receptor activity"/>
    <property type="evidence" value="ECO:0007669"/>
    <property type="project" value="UniProtKB-KW"/>
</dbReference>
<evidence type="ECO:0000259" key="9">
    <source>
        <dbReference type="PROSITE" id="PS50262"/>
    </source>
</evidence>
<evidence type="ECO:0000256" key="7">
    <source>
        <dbReference type="ARBA" id="ARBA00023224"/>
    </source>
</evidence>
<keyword evidence="4" id="KW-0297">G-protein coupled receptor</keyword>
<comment type="subcellular location">
    <subcellularLocation>
        <location evidence="1">Membrane</location>
        <topology evidence="1">Multi-pass membrane protein</topology>
    </subcellularLocation>
</comment>
<organism evidence="10 11">
    <name type="scientific">Mytilus coruscus</name>
    <name type="common">Sea mussel</name>
    <dbReference type="NCBI Taxonomy" id="42192"/>
    <lineage>
        <taxon>Eukaryota</taxon>
        <taxon>Metazoa</taxon>
        <taxon>Spiralia</taxon>
        <taxon>Lophotrochozoa</taxon>
        <taxon>Mollusca</taxon>
        <taxon>Bivalvia</taxon>
        <taxon>Autobranchia</taxon>
        <taxon>Pteriomorphia</taxon>
        <taxon>Mytilida</taxon>
        <taxon>Mytiloidea</taxon>
        <taxon>Mytilidae</taxon>
        <taxon>Mytilinae</taxon>
        <taxon>Mytilus</taxon>
    </lineage>
</organism>
<dbReference type="GO" id="GO:0016020">
    <property type="term" value="C:membrane"/>
    <property type="evidence" value="ECO:0007669"/>
    <property type="project" value="UniProtKB-SubCell"/>
</dbReference>
<evidence type="ECO:0000256" key="5">
    <source>
        <dbReference type="ARBA" id="ARBA00023136"/>
    </source>
</evidence>
<dbReference type="InterPro" id="IPR017452">
    <property type="entry name" value="GPCR_Rhodpsn_7TM"/>
</dbReference>
<dbReference type="InterPro" id="IPR050125">
    <property type="entry name" value="GPCR_opsins"/>
</dbReference>
<dbReference type="SUPFAM" id="SSF81321">
    <property type="entry name" value="Family A G protein-coupled receptor-like"/>
    <property type="match status" value="1"/>
</dbReference>
<keyword evidence="5 8" id="KW-0472">Membrane</keyword>